<organism evidence="2">
    <name type="scientific">Hirondellea gigas</name>
    <dbReference type="NCBI Taxonomy" id="1518452"/>
    <lineage>
        <taxon>Eukaryota</taxon>
        <taxon>Metazoa</taxon>
        <taxon>Ecdysozoa</taxon>
        <taxon>Arthropoda</taxon>
        <taxon>Crustacea</taxon>
        <taxon>Multicrustacea</taxon>
        <taxon>Malacostraca</taxon>
        <taxon>Eumalacostraca</taxon>
        <taxon>Peracarida</taxon>
        <taxon>Amphipoda</taxon>
        <taxon>Amphilochidea</taxon>
        <taxon>Lysianassida</taxon>
        <taxon>Lysianassidira</taxon>
        <taxon>Lysianassoidea</taxon>
        <taxon>Lysianassidae</taxon>
        <taxon>Hirondellea</taxon>
    </lineage>
</organism>
<reference evidence="2" key="2">
    <citation type="journal article" date="2018" name="Biosci. Biotechnol. Biochem.">
        <title>Polysaccharide hydrolase of the hadal zone amphipods Hirondellea gigas.</title>
        <authorList>
            <person name="Kobayashi H."/>
            <person name="Nagahama T."/>
            <person name="Arai W."/>
            <person name="Sasagawa Y."/>
            <person name="Umeda M."/>
            <person name="Hayashi T."/>
            <person name="Nikaido I."/>
            <person name="Watanabe H."/>
            <person name="Oguri K."/>
            <person name="Kitazato H."/>
            <person name="Fujioka K."/>
            <person name="Kido Y."/>
            <person name="Takami H."/>
        </authorList>
    </citation>
    <scope>NUCLEOTIDE SEQUENCE</scope>
    <source>
        <tissue evidence="2">Whole body</tissue>
    </source>
</reference>
<reference evidence="3" key="1">
    <citation type="submission" date="2017-11" db="EMBL/GenBank/DDBJ databases">
        <title>The sensing device of the deep-sea amphipod.</title>
        <authorList>
            <person name="Kobayashi H."/>
            <person name="Nagahama T."/>
            <person name="Arai W."/>
            <person name="Sasagawa Y."/>
            <person name="Umeda M."/>
            <person name="Hayashi T."/>
            <person name="Nikaido I."/>
            <person name="Watanabe H."/>
            <person name="Oguri K."/>
            <person name="Kitazato H."/>
            <person name="Fujioka K."/>
            <person name="Kido Y."/>
            <person name="Takami H."/>
        </authorList>
    </citation>
    <scope>NUCLEOTIDE SEQUENCE</scope>
    <source>
        <tissue evidence="3">Whole body</tissue>
    </source>
</reference>
<dbReference type="Gene3D" id="3.40.50.790">
    <property type="match status" value="1"/>
</dbReference>
<feature type="compositionally biased region" description="Basic and acidic residues" evidence="1">
    <location>
        <begin position="393"/>
        <end position="429"/>
    </location>
</feature>
<proteinExistence type="evidence at transcript level"/>
<evidence type="ECO:0000313" key="3">
    <source>
        <dbReference type="EMBL" id="LAC23296.1"/>
    </source>
</evidence>
<feature type="region of interest" description="Disordered" evidence="1">
    <location>
        <begin position="349"/>
        <end position="374"/>
    </location>
</feature>
<feature type="region of interest" description="Disordered" evidence="1">
    <location>
        <begin position="393"/>
        <end position="435"/>
    </location>
</feature>
<dbReference type="InterPro" id="IPR023674">
    <property type="entry name" value="Ribosomal_uL1-like"/>
</dbReference>
<protein>
    <submittedName>
        <fullName evidence="2">Ribosomal L1 domain-containing protein CG13096-like</fullName>
    </submittedName>
</protein>
<accession>A0A2P2I5A3</accession>
<dbReference type="AlphaFoldDB" id="A0A2P2I5A3"/>
<feature type="compositionally biased region" description="Basic residues" evidence="1">
    <location>
        <begin position="356"/>
        <end position="367"/>
    </location>
</feature>
<name>A0A2P2I5A3_9CRUS</name>
<dbReference type="InterPro" id="IPR028364">
    <property type="entry name" value="Ribosomal_uL1/biogenesis"/>
</dbReference>
<dbReference type="InterPro" id="IPR016095">
    <property type="entry name" value="Ribosomal_uL1_3-a/b-sand"/>
</dbReference>
<evidence type="ECO:0000256" key="1">
    <source>
        <dbReference type="SAM" id="MobiDB-lite"/>
    </source>
</evidence>
<sequence length="463" mass="51620">MTVIPAGSSFEGSIEEDVMKKSLSVLLQQHREEAAVKDDEGRRSVFADAVQLETKHPVNLDILTFKVPVPVMKNANRPLHPKINRFPLPHALSDGRTSVLLVTKDVKKQKADLTNAHYLEILTNSNCNHLVTEIVTVQQLKDEYNEKEALEDLCARTDVVLCEKAVVNIVPRLLGKSFLIAKKHPMAVNLQQSNLQKQITKILSLTSHKMTFRNTQSSLPFGRVKQGVEQLEENLKAALQYLSSSQFHGGWANVKALYLTLGLKTRVPLYVSTGLSNDVPKMQIEKKMGEVFEGDFGFGYVKITDKGVIIDYSPLSDDEDAPVVLKDKLAKRKRPSSKVRQAAKKAKLEVASVTSNKRKKLQRKASVTKKTTAAKKISGTDKAKKFEKKLSATKKDMVGKKASPTDEDKKFDKKPSATKKDTAERKANGTDKQIGTVLKKSVNMKKLRKQSRIFTTQVPTGIY</sequence>
<evidence type="ECO:0000313" key="2">
    <source>
        <dbReference type="EMBL" id="LAB69189.1"/>
    </source>
</evidence>
<dbReference type="EMBL" id="IACT01004087">
    <property type="protein sequence ID" value="LAC23296.1"/>
    <property type="molecule type" value="mRNA"/>
</dbReference>
<dbReference type="Pfam" id="PF00687">
    <property type="entry name" value="Ribosomal_L1"/>
    <property type="match status" value="1"/>
</dbReference>
<dbReference type="SUPFAM" id="SSF56808">
    <property type="entry name" value="Ribosomal protein L1"/>
    <property type="match status" value="1"/>
</dbReference>
<dbReference type="EMBL" id="IACF01003577">
    <property type="protein sequence ID" value="LAB69189.1"/>
    <property type="molecule type" value="mRNA"/>
</dbReference>